<name>A0ACC3BTM8_PYRYE</name>
<evidence type="ECO:0000313" key="1">
    <source>
        <dbReference type="EMBL" id="KAK1861217.1"/>
    </source>
</evidence>
<protein>
    <submittedName>
        <fullName evidence="1">Uncharacterized protein</fullName>
    </submittedName>
</protein>
<evidence type="ECO:0000313" key="2">
    <source>
        <dbReference type="Proteomes" id="UP000798662"/>
    </source>
</evidence>
<comment type="caution">
    <text evidence="1">The sequence shown here is derived from an EMBL/GenBank/DDBJ whole genome shotgun (WGS) entry which is preliminary data.</text>
</comment>
<dbReference type="EMBL" id="CM020618">
    <property type="protein sequence ID" value="KAK1861217.1"/>
    <property type="molecule type" value="Genomic_DNA"/>
</dbReference>
<accession>A0ACC3BTM8</accession>
<sequence length="705" mass="69545">MDVGNGIDWDAGTAADRRVYKPLWNPKGHKAVSLTHRATLVVVWPRRRGLQLAASGGLTSLVNYVERRHGSGSGGSSDGIGCNATAADAAVVPVLAAADDPERDSWLPQLAFSLNSATSHWDEEDAVIRMRAVYAMLLDPTSHGTAVVAGLLAVLAPSPDVLVVAKAAAEGSPLDYGLQSPAALAALLPKPGATAAIVATPPAGAGAHLRRLLAAHLVRTVNKYTRPDLAAAIARLLFHDPALAANRTVWSATVGRLQGEALLAALAEAIPRMTLPLPPPPGDNDGGSSGGGSAGGSAAAPFVESSYQQAFGALAAAAMAAVGLIDGPALSEGSYRGKFLEEECHAVTFARALFRVDHGPSLVALIAAVPVIPADRLRPLLTDNDLLALAAPRGVTGPALARLATAIKARVAAGPPQPPPFVWAMTAPPIKVLVQVMGNAADAAKAAAWYASAAKPNSRPSGIELGSYGDTATARVAADKLPATGDGWTTTVEVSGRKPHASVRVTKCDAAARKLRSAWEAAQADARCSDAFLAAVPLSGAAAAGGAATGGAAAAGAAAGATAAGAAAAGTAPPPAGPTCPLTGGAGAPPLVLSLTTADGAVWAVPAATRVVVAGPAVLAVDVRIGQALSVSRRAARSSTLPVVAIAAVPPSVMTAGAAAAAAAAAGVTAPAAVGWGAAACAGGVAGGGGDRPAKRSKTGPTAGA</sequence>
<reference evidence="1" key="1">
    <citation type="submission" date="2019-11" db="EMBL/GenBank/DDBJ databases">
        <title>Nori genome reveals adaptations in red seaweeds to the harsh intertidal environment.</title>
        <authorList>
            <person name="Wang D."/>
            <person name="Mao Y."/>
        </authorList>
    </citation>
    <scope>NUCLEOTIDE SEQUENCE</scope>
    <source>
        <tissue evidence="1">Gametophyte</tissue>
    </source>
</reference>
<keyword evidence="2" id="KW-1185">Reference proteome</keyword>
<dbReference type="Proteomes" id="UP000798662">
    <property type="component" value="Chromosome 1"/>
</dbReference>
<proteinExistence type="predicted"/>
<gene>
    <name evidence="1" type="ORF">I4F81_003801</name>
</gene>
<organism evidence="1 2">
    <name type="scientific">Pyropia yezoensis</name>
    <name type="common">Susabi-nori</name>
    <name type="synonym">Porphyra yezoensis</name>
    <dbReference type="NCBI Taxonomy" id="2788"/>
    <lineage>
        <taxon>Eukaryota</taxon>
        <taxon>Rhodophyta</taxon>
        <taxon>Bangiophyceae</taxon>
        <taxon>Bangiales</taxon>
        <taxon>Bangiaceae</taxon>
        <taxon>Pyropia</taxon>
    </lineage>
</organism>